<reference evidence="1 2" key="1">
    <citation type="submission" date="2019-12" db="EMBL/GenBank/DDBJ databases">
        <title>Whole genome shotgun sequence of Streptomyces libani subsp. libani NBRC 13452.</title>
        <authorList>
            <person name="Ichikawa N."/>
            <person name="Kimura A."/>
            <person name="Kitahashi Y."/>
            <person name="Komaki H."/>
            <person name="Tamura T."/>
        </authorList>
    </citation>
    <scope>NUCLEOTIDE SEQUENCE [LARGE SCALE GENOMIC DNA]</scope>
    <source>
        <strain evidence="1 2">NBRC 13452</strain>
    </source>
</reference>
<gene>
    <name evidence="1" type="ORF">Sliba_80720</name>
</gene>
<dbReference type="EMBL" id="BLIP01000005">
    <property type="protein sequence ID" value="GFE27619.1"/>
    <property type="molecule type" value="Genomic_DNA"/>
</dbReference>
<evidence type="ECO:0000313" key="1">
    <source>
        <dbReference type="EMBL" id="GFE27619.1"/>
    </source>
</evidence>
<proteinExistence type="predicted"/>
<organism evidence="1 2">
    <name type="scientific">Streptomyces nigrescens</name>
    <dbReference type="NCBI Taxonomy" id="1920"/>
    <lineage>
        <taxon>Bacteria</taxon>
        <taxon>Bacillati</taxon>
        <taxon>Actinomycetota</taxon>
        <taxon>Actinomycetes</taxon>
        <taxon>Kitasatosporales</taxon>
        <taxon>Streptomycetaceae</taxon>
        <taxon>Streptomyces</taxon>
    </lineage>
</organism>
<evidence type="ECO:0000313" key="2">
    <source>
        <dbReference type="Proteomes" id="UP000429552"/>
    </source>
</evidence>
<accession>A0A640TW43</accession>
<dbReference type="Proteomes" id="UP000429552">
    <property type="component" value="Unassembled WGS sequence"/>
</dbReference>
<name>A0A640TW43_STRNI</name>
<sequence length="144" mass="15146">MGVEEPVFESVRYSAPCVDCGAWLECWGVHCLVGGSLRWDVESVCSACGQATADCGQGLPVRLRDRLLADHGPATLRLPNASAVRVTVMRVLRAELGLGLTEVKPVAGQVLEGAYSGTLPEVEYLARKLRGAGVDAVAARPDAG</sequence>
<protein>
    <recommendedName>
        <fullName evidence="3">Ribosomal protein L7/L12 C-terminal domain-containing protein</fullName>
    </recommendedName>
</protein>
<evidence type="ECO:0008006" key="3">
    <source>
        <dbReference type="Google" id="ProtNLM"/>
    </source>
</evidence>
<dbReference type="AlphaFoldDB" id="A0A640TW43"/>
<comment type="caution">
    <text evidence="1">The sequence shown here is derived from an EMBL/GenBank/DDBJ whole genome shotgun (WGS) entry which is preliminary data.</text>
</comment>